<feature type="transmembrane region" description="Helical" evidence="9">
    <location>
        <begin position="21"/>
        <end position="46"/>
    </location>
</feature>
<dbReference type="AlphaFoldDB" id="A0A1W0A5S0"/>
<name>A0A1W0A5S0_9STRA</name>
<dbReference type="Pfam" id="PF25539">
    <property type="entry name" value="Bestrophin_2"/>
    <property type="match status" value="1"/>
</dbReference>
<protein>
    <submittedName>
        <fullName evidence="10">Uncharacterized protein</fullName>
    </submittedName>
</protein>
<feature type="transmembrane region" description="Helical" evidence="9">
    <location>
        <begin position="248"/>
        <end position="267"/>
    </location>
</feature>
<gene>
    <name evidence="10" type="ORF">THRCLA_02300</name>
</gene>
<keyword evidence="3" id="KW-1003">Cell membrane</keyword>
<reference evidence="10 11" key="1">
    <citation type="journal article" date="2014" name="Genome Biol. Evol.">
        <title>The secreted proteins of Achlya hypogyna and Thraustotheca clavata identify the ancestral oomycete secretome and reveal gene acquisitions by horizontal gene transfer.</title>
        <authorList>
            <person name="Misner I."/>
            <person name="Blouin N."/>
            <person name="Leonard G."/>
            <person name="Richards T.A."/>
            <person name="Lane C.E."/>
        </authorList>
    </citation>
    <scope>NUCLEOTIDE SEQUENCE [LARGE SCALE GENOMIC DNA]</scope>
    <source>
        <strain evidence="10 11">ATCC 34112</strain>
    </source>
</reference>
<evidence type="ECO:0000256" key="7">
    <source>
        <dbReference type="ARBA" id="ARBA00023136"/>
    </source>
</evidence>
<sequence length="409" mass="45346">MIYYDTRDVLAILTSFSGSPMLTAAPLQAMTMAVFALILATINFYVPNAFVDLQTSVALAKFNLIANTFIGFMMSFRLNSAFQQWKSGLRDITLFTQSARSVVSLFASCLTRSDDPQELLTKKELLTDMRRLILVYTTVVFHDCREIDSLPKLQASGWLTTGELQELNACGAIFTTRQSKRFSSSSAASNRARAALVELWIRRIVQDGLCKGFLNPPQLATINNIITQLPTLHGRVYNQSNIPIPFSYCQYVLTCIYMYLVLFTLVIVPTSGFYSPIWVFLWGMVLLVAEYVASEIECPFGTDPNDIDLEERKKQFEDELTSLTQGQMHYWGIFTSDDVAALTPAPLVKKPVAGPEVTLQPAALQPATGVKPRKLKTNKAADETSALLPTPTMATQSSTSSNESYGISV</sequence>
<evidence type="ECO:0000256" key="4">
    <source>
        <dbReference type="ARBA" id="ARBA00022692"/>
    </source>
</evidence>
<dbReference type="InterPro" id="IPR044669">
    <property type="entry name" value="YneE/VCCN1/2-like"/>
</dbReference>
<accession>A0A1W0A5S0</accession>
<organism evidence="10 11">
    <name type="scientific">Thraustotheca clavata</name>
    <dbReference type="NCBI Taxonomy" id="74557"/>
    <lineage>
        <taxon>Eukaryota</taxon>
        <taxon>Sar</taxon>
        <taxon>Stramenopiles</taxon>
        <taxon>Oomycota</taxon>
        <taxon>Saprolegniomycetes</taxon>
        <taxon>Saprolegniales</taxon>
        <taxon>Achlyaceae</taxon>
        <taxon>Thraustotheca</taxon>
    </lineage>
</organism>
<dbReference type="EMBL" id="JNBS01000441">
    <property type="protein sequence ID" value="OQS05595.1"/>
    <property type="molecule type" value="Genomic_DNA"/>
</dbReference>
<keyword evidence="2" id="KW-0813">Transport</keyword>
<evidence type="ECO:0000256" key="8">
    <source>
        <dbReference type="SAM" id="MobiDB-lite"/>
    </source>
</evidence>
<dbReference type="GO" id="GO:0005886">
    <property type="term" value="C:plasma membrane"/>
    <property type="evidence" value="ECO:0007669"/>
    <property type="project" value="UniProtKB-SubCell"/>
</dbReference>
<keyword evidence="11" id="KW-1185">Reference proteome</keyword>
<comment type="caution">
    <text evidence="10">The sequence shown here is derived from an EMBL/GenBank/DDBJ whole genome shotgun (WGS) entry which is preliminary data.</text>
</comment>
<evidence type="ECO:0000256" key="3">
    <source>
        <dbReference type="ARBA" id="ARBA00022475"/>
    </source>
</evidence>
<dbReference type="PANTHER" id="PTHR33281:SF19">
    <property type="entry name" value="VOLTAGE-DEPENDENT ANION CHANNEL-FORMING PROTEIN YNEE"/>
    <property type="match status" value="1"/>
</dbReference>
<dbReference type="Proteomes" id="UP000243217">
    <property type="component" value="Unassembled WGS sequence"/>
</dbReference>
<evidence type="ECO:0000313" key="11">
    <source>
        <dbReference type="Proteomes" id="UP000243217"/>
    </source>
</evidence>
<evidence type="ECO:0000256" key="9">
    <source>
        <dbReference type="SAM" id="Phobius"/>
    </source>
</evidence>
<evidence type="ECO:0000256" key="6">
    <source>
        <dbReference type="ARBA" id="ARBA00023065"/>
    </source>
</evidence>
<feature type="compositionally biased region" description="Polar residues" evidence="8">
    <location>
        <begin position="392"/>
        <end position="409"/>
    </location>
</feature>
<evidence type="ECO:0000256" key="5">
    <source>
        <dbReference type="ARBA" id="ARBA00022989"/>
    </source>
</evidence>
<keyword evidence="7 9" id="KW-0472">Membrane</keyword>
<evidence type="ECO:0000256" key="1">
    <source>
        <dbReference type="ARBA" id="ARBA00004651"/>
    </source>
</evidence>
<dbReference type="PANTHER" id="PTHR33281">
    <property type="entry name" value="UPF0187 PROTEIN YNEE"/>
    <property type="match status" value="1"/>
</dbReference>
<evidence type="ECO:0000313" key="10">
    <source>
        <dbReference type="EMBL" id="OQS05595.1"/>
    </source>
</evidence>
<dbReference type="OrthoDB" id="1368at2759"/>
<evidence type="ECO:0000256" key="2">
    <source>
        <dbReference type="ARBA" id="ARBA00022448"/>
    </source>
</evidence>
<dbReference type="STRING" id="74557.A0A1W0A5S0"/>
<keyword evidence="6" id="KW-0406">Ion transport</keyword>
<feature type="region of interest" description="Disordered" evidence="8">
    <location>
        <begin position="368"/>
        <end position="409"/>
    </location>
</feature>
<proteinExistence type="predicted"/>
<dbReference type="GO" id="GO:0005254">
    <property type="term" value="F:chloride channel activity"/>
    <property type="evidence" value="ECO:0007669"/>
    <property type="project" value="InterPro"/>
</dbReference>
<comment type="subcellular location">
    <subcellularLocation>
        <location evidence="1">Cell membrane</location>
        <topology evidence="1">Multi-pass membrane protein</topology>
    </subcellularLocation>
</comment>
<keyword evidence="4 9" id="KW-0812">Transmembrane</keyword>
<keyword evidence="5 9" id="KW-1133">Transmembrane helix</keyword>